<accession>A0A7W7WMK8</accession>
<dbReference type="AlphaFoldDB" id="A0A7W7WMK8"/>
<dbReference type="Proteomes" id="UP000573327">
    <property type="component" value="Unassembled WGS sequence"/>
</dbReference>
<dbReference type="InterPro" id="IPR025855">
    <property type="entry name" value="Replic_Relax"/>
</dbReference>
<sequence>MSTPQRPAQPHDSAHDTDGQEHAADPAAPAEPDRLGWRSRPGRTAYRRGRLWPNGSTAPLRSDVLGALGVLKVATADQLQRLLRPGAASNTVIRQGLRDLALHNLVASDGNTKTGHKTWRLEGTAGLEAAGQVLGLFRSEMGSTARGAGRTGAQHAMAVNETIAAFVLGGTDALATSKSPSTADSPSAAGNSHNIRYTSHWTHP</sequence>
<evidence type="ECO:0000313" key="3">
    <source>
        <dbReference type="Proteomes" id="UP000573327"/>
    </source>
</evidence>
<protein>
    <submittedName>
        <fullName evidence="2">Uncharacterized protein</fullName>
    </submittedName>
</protein>
<evidence type="ECO:0000313" key="2">
    <source>
        <dbReference type="EMBL" id="MBB4951929.1"/>
    </source>
</evidence>
<organism evidence="2 3">
    <name type="scientific">Kitasatospora gansuensis</name>
    <dbReference type="NCBI Taxonomy" id="258050"/>
    <lineage>
        <taxon>Bacteria</taxon>
        <taxon>Bacillati</taxon>
        <taxon>Actinomycetota</taxon>
        <taxon>Actinomycetes</taxon>
        <taxon>Kitasatosporales</taxon>
        <taxon>Streptomycetaceae</taxon>
        <taxon>Kitasatospora</taxon>
    </lineage>
</organism>
<gene>
    <name evidence="2" type="ORF">F4556_007583</name>
</gene>
<reference evidence="2 3" key="1">
    <citation type="submission" date="2020-08" db="EMBL/GenBank/DDBJ databases">
        <title>Sequencing the genomes of 1000 actinobacteria strains.</title>
        <authorList>
            <person name="Klenk H.-P."/>
        </authorList>
    </citation>
    <scope>NUCLEOTIDE SEQUENCE [LARGE SCALE GENOMIC DNA]</scope>
    <source>
        <strain evidence="2 3">DSM 44786</strain>
    </source>
</reference>
<dbReference type="Pfam" id="PF13814">
    <property type="entry name" value="Replic_Relax"/>
    <property type="match status" value="1"/>
</dbReference>
<evidence type="ECO:0000256" key="1">
    <source>
        <dbReference type="SAM" id="MobiDB-lite"/>
    </source>
</evidence>
<feature type="compositionally biased region" description="Basic and acidic residues" evidence="1">
    <location>
        <begin position="12"/>
        <end position="24"/>
    </location>
</feature>
<feature type="region of interest" description="Disordered" evidence="1">
    <location>
        <begin position="176"/>
        <end position="204"/>
    </location>
</feature>
<dbReference type="RefSeq" id="WP_184925968.1">
    <property type="nucleotide sequence ID" value="NZ_JACHJR010000002.1"/>
</dbReference>
<feature type="region of interest" description="Disordered" evidence="1">
    <location>
        <begin position="1"/>
        <end position="42"/>
    </location>
</feature>
<name>A0A7W7WMK8_9ACTN</name>
<dbReference type="EMBL" id="JACHJR010000002">
    <property type="protein sequence ID" value="MBB4951929.1"/>
    <property type="molecule type" value="Genomic_DNA"/>
</dbReference>
<proteinExistence type="predicted"/>
<comment type="caution">
    <text evidence="2">The sequence shown here is derived from an EMBL/GenBank/DDBJ whole genome shotgun (WGS) entry which is preliminary data.</text>
</comment>
<keyword evidence="3" id="KW-1185">Reference proteome</keyword>